<protein>
    <submittedName>
        <fullName evidence="2">Membrane protein</fullName>
    </submittedName>
</protein>
<accession>A0AAE3HCA6</accession>
<keyword evidence="1" id="KW-0472">Membrane</keyword>
<dbReference type="PANTHER" id="PTHR38815:SF1">
    <property type="entry name" value="DUF373 FAMILY PROTEIN"/>
    <property type="match status" value="1"/>
</dbReference>
<dbReference type="RefSeq" id="WP_256623358.1">
    <property type="nucleotide sequence ID" value="NZ_JTEO01000006.1"/>
</dbReference>
<comment type="caution">
    <text evidence="2">The sequence shown here is derived from an EMBL/GenBank/DDBJ whole genome shotgun (WGS) entry which is preliminary data.</text>
</comment>
<dbReference type="AlphaFoldDB" id="A0AAE3HCA6"/>
<feature type="transmembrane region" description="Helical" evidence="1">
    <location>
        <begin position="295"/>
        <end position="316"/>
    </location>
</feature>
<proteinExistence type="predicted"/>
<dbReference type="InterPro" id="IPR007254">
    <property type="entry name" value="DUF373"/>
</dbReference>
<dbReference type="Proteomes" id="UP001206983">
    <property type="component" value="Unassembled WGS sequence"/>
</dbReference>
<dbReference type="PANTHER" id="PTHR38815">
    <property type="entry name" value="HYPOTHETICAL MEMBRANE PROTEIN, CONSERVED, DUF373 FAMILY"/>
    <property type="match status" value="1"/>
</dbReference>
<dbReference type="Pfam" id="PF04123">
    <property type="entry name" value="DUF373"/>
    <property type="match status" value="1"/>
</dbReference>
<evidence type="ECO:0000313" key="2">
    <source>
        <dbReference type="EMBL" id="MCQ6963489.1"/>
    </source>
</evidence>
<keyword evidence="1" id="KW-1133">Transmembrane helix</keyword>
<feature type="transmembrane region" description="Helical" evidence="1">
    <location>
        <begin position="336"/>
        <end position="354"/>
    </location>
</feature>
<evidence type="ECO:0000256" key="1">
    <source>
        <dbReference type="SAM" id="Phobius"/>
    </source>
</evidence>
<feature type="transmembrane region" description="Helical" evidence="1">
    <location>
        <begin position="181"/>
        <end position="199"/>
    </location>
</feature>
<sequence>METLILCIDRDDDLGVKANVRGPVIGREANVEAAVRLATADPEDSDANTIFGGIKVLDDLAAKGVDAELVTLAGDKNIGIISDQKIANQLDALLKNIRFESAIFISDGAEDETLLPIVQSRIKINSVKRIVVMQSANLESTYYIIKHAFNDPKISQTFFVPLGLASLIYAFFLMIDYPQGAIIGILAAVGLYMLYRGFGDPISVYGERIKDSFHSGRMTFLTYLAAFLILVLATVLGLARVWELYTREGIWYYGVVPLATVFINTTVWLYVSAFLIADVGKIIDCYRSRVSTFRYIIPAFFVISMGLLFWGASTYLMSISTVIGGSSIDPAVGVQYFVYSIVAAIVIALVGIKVSTSVRMEENQTLKGSNNADT</sequence>
<evidence type="ECO:0000313" key="3">
    <source>
        <dbReference type="Proteomes" id="UP001206983"/>
    </source>
</evidence>
<dbReference type="EMBL" id="JTEO01000006">
    <property type="protein sequence ID" value="MCQ6963489.1"/>
    <property type="molecule type" value="Genomic_DNA"/>
</dbReference>
<organism evidence="2 3">
    <name type="scientific">Methanolobus chelungpuianus</name>
    <dbReference type="NCBI Taxonomy" id="502115"/>
    <lineage>
        <taxon>Archaea</taxon>
        <taxon>Methanobacteriati</taxon>
        <taxon>Methanobacteriota</taxon>
        <taxon>Stenosarchaea group</taxon>
        <taxon>Methanomicrobia</taxon>
        <taxon>Methanosarcinales</taxon>
        <taxon>Methanosarcinaceae</taxon>
        <taxon>Methanolobus</taxon>
    </lineage>
</organism>
<keyword evidence="1" id="KW-0812">Transmembrane</keyword>
<name>A0AAE3HCA6_9EURY</name>
<feature type="transmembrane region" description="Helical" evidence="1">
    <location>
        <begin position="220"/>
        <end position="239"/>
    </location>
</feature>
<feature type="transmembrane region" description="Helical" evidence="1">
    <location>
        <begin position="251"/>
        <end position="275"/>
    </location>
</feature>
<keyword evidence="3" id="KW-1185">Reference proteome</keyword>
<reference evidence="2 3" key="1">
    <citation type="journal article" date="2011" name="Appl. Environ. Microbiol.">
        <title>Methanogenic archaea isolated from Taiwan's Chelungpu fault.</title>
        <authorList>
            <person name="Wu S.Y."/>
            <person name="Lai M.C."/>
        </authorList>
    </citation>
    <scope>NUCLEOTIDE SEQUENCE [LARGE SCALE GENOMIC DNA]</scope>
    <source>
        <strain evidence="2 3">St545Mb</strain>
    </source>
</reference>
<feature type="transmembrane region" description="Helical" evidence="1">
    <location>
        <begin position="158"/>
        <end position="175"/>
    </location>
</feature>
<gene>
    <name evidence="2" type="ORF">PV02_10285</name>
</gene>